<organism evidence="2 3">
    <name type="scientific">Alkalicoccobacillus porphyridii</name>
    <dbReference type="NCBI Taxonomy" id="2597270"/>
    <lineage>
        <taxon>Bacteria</taxon>
        <taxon>Bacillati</taxon>
        <taxon>Bacillota</taxon>
        <taxon>Bacilli</taxon>
        <taxon>Bacillales</taxon>
        <taxon>Bacillaceae</taxon>
        <taxon>Alkalicoccobacillus</taxon>
    </lineage>
</organism>
<accession>A0A553ZXR5</accession>
<keyword evidence="1" id="KW-0472">Membrane</keyword>
<name>A0A553ZXR5_9BACI</name>
<feature type="transmembrane region" description="Helical" evidence="1">
    <location>
        <begin position="12"/>
        <end position="35"/>
    </location>
</feature>
<dbReference type="EMBL" id="VLXZ01000007">
    <property type="protein sequence ID" value="TSB46247.1"/>
    <property type="molecule type" value="Genomic_DNA"/>
</dbReference>
<protein>
    <submittedName>
        <fullName evidence="2">Uncharacterized protein</fullName>
    </submittedName>
</protein>
<dbReference type="Proteomes" id="UP000318521">
    <property type="component" value="Unassembled WGS sequence"/>
</dbReference>
<reference evidence="2 3" key="1">
    <citation type="submission" date="2019-07" db="EMBL/GenBank/DDBJ databases">
        <authorList>
            <person name="Park Y.J."/>
            <person name="Jeong S.E."/>
            <person name="Jung H.S."/>
        </authorList>
    </citation>
    <scope>NUCLEOTIDE SEQUENCE [LARGE SCALE GENOMIC DNA]</scope>
    <source>
        <strain evidence="3">P16(2019)</strain>
    </source>
</reference>
<comment type="caution">
    <text evidence="2">The sequence shown here is derived from an EMBL/GenBank/DDBJ whole genome shotgun (WGS) entry which is preliminary data.</text>
</comment>
<dbReference type="RefSeq" id="WP_143849141.1">
    <property type="nucleotide sequence ID" value="NZ_VLXZ01000007.1"/>
</dbReference>
<dbReference type="AlphaFoldDB" id="A0A553ZXR5"/>
<evidence type="ECO:0000256" key="1">
    <source>
        <dbReference type="SAM" id="Phobius"/>
    </source>
</evidence>
<sequence>MNSLLKNQKGAALPFVLGLIVVGTLVALGLLGFLLSEVNKSQAVSEGIQAKYAAEAGAERVLQALHKKPGDLVTLTPFSCSTSSLTKKNDVNGYKIETSCTLTEKELTITSKANGKQSHTTTISLNVTSTAPLTLEVNSWE</sequence>
<keyword evidence="3" id="KW-1185">Reference proteome</keyword>
<keyword evidence="1" id="KW-1133">Transmembrane helix</keyword>
<keyword evidence="1" id="KW-0812">Transmembrane</keyword>
<evidence type="ECO:0000313" key="2">
    <source>
        <dbReference type="EMBL" id="TSB46247.1"/>
    </source>
</evidence>
<gene>
    <name evidence="2" type="ORF">FN960_12875</name>
</gene>
<proteinExistence type="predicted"/>
<evidence type="ECO:0000313" key="3">
    <source>
        <dbReference type="Proteomes" id="UP000318521"/>
    </source>
</evidence>